<dbReference type="GO" id="GO:0000785">
    <property type="term" value="C:chromatin"/>
    <property type="evidence" value="ECO:0007669"/>
    <property type="project" value="TreeGrafter"/>
</dbReference>
<dbReference type="InterPro" id="IPR013083">
    <property type="entry name" value="Znf_RING/FYVE/PHD"/>
</dbReference>
<dbReference type="InterPro" id="IPR036361">
    <property type="entry name" value="SAP_dom_sf"/>
</dbReference>
<evidence type="ECO:0000256" key="11">
    <source>
        <dbReference type="SAM" id="MobiDB-lite"/>
    </source>
</evidence>
<evidence type="ECO:0000259" key="13">
    <source>
        <dbReference type="PROSITE" id="PS51044"/>
    </source>
</evidence>
<dbReference type="SUPFAM" id="SSF68906">
    <property type="entry name" value="SAP domain"/>
    <property type="match status" value="1"/>
</dbReference>
<evidence type="ECO:0000256" key="7">
    <source>
        <dbReference type="ARBA" id="ARBA00022786"/>
    </source>
</evidence>
<feature type="domain" description="SP-RING-type" evidence="13">
    <location>
        <begin position="860"/>
        <end position="941"/>
    </location>
</feature>
<evidence type="ECO:0000256" key="3">
    <source>
        <dbReference type="ARBA" id="ARBA00005383"/>
    </source>
</evidence>
<feature type="region of interest" description="Disordered" evidence="11">
    <location>
        <begin position="147"/>
        <end position="170"/>
    </location>
</feature>
<dbReference type="GO" id="GO:0003712">
    <property type="term" value="F:transcription coregulator activity"/>
    <property type="evidence" value="ECO:0007669"/>
    <property type="project" value="TreeGrafter"/>
</dbReference>
<dbReference type="InterPro" id="IPR003034">
    <property type="entry name" value="SAP_dom"/>
</dbReference>
<evidence type="ECO:0000259" key="14">
    <source>
        <dbReference type="PROSITE" id="PS51466"/>
    </source>
</evidence>
<keyword evidence="5" id="KW-0479">Metal-binding</keyword>
<dbReference type="Pfam" id="PF14324">
    <property type="entry name" value="PINIT"/>
    <property type="match status" value="2"/>
</dbReference>
<dbReference type="EMBL" id="CAJOBF010000165">
    <property type="protein sequence ID" value="CAF3763043.1"/>
    <property type="molecule type" value="Genomic_DNA"/>
</dbReference>
<proteinExistence type="inferred from homology"/>
<dbReference type="Gene3D" id="1.10.720.30">
    <property type="entry name" value="SAP domain"/>
    <property type="match status" value="1"/>
</dbReference>
<dbReference type="GO" id="GO:0016925">
    <property type="term" value="P:protein sumoylation"/>
    <property type="evidence" value="ECO:0007669"/>
    <property type="project" value="UniProtKB-UniPathway"/>
</dbReference>
<dbReference type="UniPathway" id="UPA00886"/>
<dbReference type="Gene3D" id="2.60.120.780">
    <property type="entry name" value="PINIT domain"/>
    <property type="match status" value="2"/>
</dbReference>
<dbReference type="InterPro" id="IPR038654">
    <property type="entry name" value="PINIT_sf"/>
</dbReference>
<comment type="similarity">
    <text evidence="3">Belongs to the PIAS family.</text>
</comment>
<dbReference type="GO" id="GO:0005634">
    <property type="term" value="C:nucleus"/>
    <property type="evidence" value="ECO:0007669"/>
    <property type="project" value="UniProtKB-SubCell"/>
</dbReference>
<feature type="compositionally biased region" description="Polar residues" evidence="11">
    <location>
        <begin position="161"/>
        <end position="170"/>
    </location>
</feature>
<feature type="compositionally biased region" description="Polar residues" evidence="11">
    <location>
        <begin position="975"/>
        <end position="984"/>
    </location>
</feature>
<dbReference type="AlphaFoldDB" id="A0A818YYA8"/>
<dbReference type="GO" id="GO:0006357">
    <property type="term" value="P:regulation of transcription by RNA polymerase II"/>
    <property type="evidence" value="ECO:0007669"/>
    <property type="project" value="TreeGrafter"/>
</dbReference>
<reference evidence="15" key="1">
    <citation type="submission" date="2021-02" db="EMBL/GenBank/DDBJ databases">
        <authorList>
            <person name="Nowell W R."/>
        </authorList>
    </citation>
    <scope>NUCLEOTIDE SEQUENCE</scope>
</reference>
<protein>
    <submittedName>
        <fullName evidence="15">Uncharacterized protein</fullName>
    </submittedName>
</protein>
<organism evidence="15 16">
    <name type="scientific">Rotaria magnacalcarata</name>
    <dbReference type="NCBI Taxonomy" id="392030"/>
    <lineage>
        <taxon>Eukaryota</taxon>
        <taxon>Metazoa</taxon>
        <taxon>Spiralia</taxon>
        <taxon>Gnathifera</taxon>
        <taxon>Rotifera</taxon>
        <taxon>Eurotatoria</taxon>
        <taxon>Bdelloidea</taxon>
        <taxon>Philodinida</taxon>
        <taxon>Philodinidae</taxon>
        <taxon>Rotaria</taxon>
    </lineage>
</organism>
<dbReference type="PROSITE" id="PS51466">
    <property type="entry name" value="PINIT"/>
    <property type="match status" value="2"/>
</dbReference>
<evidence type="ECO:0000313" key="15">
    <source>
        <dbReference type="EMBL" id="CAF3763043.1"/>
    </source>
</evidence>
<dbReference type="SUPFAM" id="SSF57850">
    <property type="entry name" value="RING/U-box"/>
    <property type="match status" value="1"/>
</dbReference>
<accession>A0A818YYA8</accession>
<feature type="region of interest" description="Disordered" evidence="11">
    <location>
        <begin position="961"/>
        <end position="997"/>
    </location>
</feature>
<feature type="domain" description="PINIT" evidence="14">
    <location>
        <begin position="226"/>
        <end position="413"/>
    </location>
</feature>
<keyword evidence="9" id="KW-0539">Nucleus</keyword>
<dbReference type="GO" id="GO:0061665">
    <property type="term" value="F:SUMO ligase activity"/>
    <property type="evidence" value="ECO:0007669"/>
    <property type="project" value="TreeGrafter"/>
</dbReference>
<feature type="compositionally biased region" description="Basic and acidic residues" evidence="11">
    <location>
        <begin position="961"/>
        <end position="974"/>
    </location>
</feature>
<dbReference type="PROSITE" id="PS50800">
    <property type="entry name" value="SAP"/>
    <property type="match status" value="1"/>
</dbReference>
<dbReference type="PANTHER" id="PTHR10782">
    <property type="entry name" value="ZINC FINGER MIZ DOMAIN-CONTAINING PROTEIN"/>
    <property type="match status" value="1"/>
</dbReference>
<keyword evidence="8" id="KW-0862">Zinc</keyword>
<evidence type="ECO:0000259" key="12">
    <source>
        <dbReference type="PROSITE" id="PS50800"/>
    </source>
</evidence>
<name>A0A818YYA8_9BILA</name>
<dbReference type="GO" id="GO:0008270">
    <property type="term" value="F:zinc ion binding"/>
    <property type="evidence" value="ECO:0007669"/>
    <property type="project" value="UniProtKB-KW"/>
</dbReference>
<evidence type="ECO:0000256" key="8">
    <source>
        <dbReference type="ARBA" id="ARBA00022833"/>
    </source>
</evidence>
<evidence type="ECO:0000256" key="5">
    <source>
        <dbReference type="ARBA" id="ARBA00022723"/>
    </source>
</evidence>
<dbReference type="Pfam" id="PF02891">
    <property type="entry name" value="zf-MIZ"/>
    <property type="match status" value="2"/>
</dbReference>
<feature type="domain" description="SP-RING-type" evidence="13">
    <location>
        <begin position="444"/>
        <end position="527"/>
    </location>
</feature>
<keyword evidence="6 10" id="KW-0863">Zinc-finger</keyword>
<evidence type="ECO:0000256" key="4">
    <source>
        <dbReference type="ARBA" id="ARBA00022679"/>
    </source>
</evidence>
<evidence type="ECO:0000256" key="9">
    <source>
        <dbReference type="ARBA" id="ARBA00023242"/>
    </source>
</evidence>
<evidence type="ECO:0000256" key="2">
    <source>
        <dbReference type="ARBA" id="ARBA00004718"/>
    </source>
</evidence>
<evidence type="ECO:0000256" key="6">
    <source>
        <dbReference type="ARBA" id="ARBA00022771"/>
    </source>
</evidence>
<keyword evidence="7" id="KW-0833">Ubl conjugation pathway</keyword>
<comment type="subcellular location">
    <subcellularLocation>
        <location evidence="1">Nucleus</location>
    </subcellularLocation>
</comment>
<feature type="domain" description="SAP" evidence="12">
    <location>
        <begin position="567"/>
        <end position="601"/>
    </location>
</feature>
<comment type="caution">
    <text evidence="15">The sequence shown here is derived from an EMBL/GenBank/DDBJ whole genome shotgun (WGS) entry which is preliminary data.</text>
</comment>
<dbReference type="InterPro" id="IPR004181">
    <property type="entry name" value="Znf_MIZ"/>
</dbReference>
<dbReference type="PANTHER" id="PTHR10782:SF94">
    <property type="entry name" value="SUPPRESSOR OF VARIEGATION 2-10, ISOFORM I"/>
    <property type="match status" value="1"/>
</dbReference>
<keyword evidence="4" id="KW-0808">Transferase</keyword>
<dbReference type="CDD" id="cd16650">
    <property type="entry name" value="SP-RING_PIAS-like"/>
    <property type="match status" value="1"/>
</dbReference>
<dbReference type="Gene3D" id="3.30.40.10">
    <property type="entry name" value="Zinc/RING finger domain, C3HC4 (zinc finger)"/>
    <property type="match status" value="2"/>
</dbReference>
<dbReference type="PROSITE" id="PS51044">
    <property type="entry name" value="ZF_SP_RING"/>
    <property type="match status" value="2"/>
</dbReference>
<evidence type="ECO:0000313" key="16">
    <source>
        <dbReference type="Proteomes" id="UP000663842"/>
    </source>
</evidence>
<comment type="pathway">
    <text evidence="2">Protein modification; protein sumoylation.</text>
</comment>
<evidence type="ECO:0000256" key="1">
    <source>
        <dbReference type="ARBA" id="ARBA00004123"/>
    </source>
</evidence>
<sequence>MQSSSVIIPSNNQNNLLAQEDLTRIYQLLNDLDSDQLRLVLTKYLRNPSLSNGVQNYTRAQLFQECCSLMNNCYTVELEQTLHALRQQRYSSDYFQQQIVPSFRTPFYQDQTRSFTHTAMQYNEQPNFLISASPAVVQHLRLNRPNLNYSQPISNHDPRSSHQQAQQHTSITSILGRPAQIRSSSLSVEPIVNNSSTAILRQYQIPLLPAASLIQSSTSSFSSHQTPILPAPSNAQNVTLHKITFKNLPFYRTITCVHERNHIFHYDSYRKQFTAHDDFILPVDICNQLSLSYNYISDLNIHKTSKCLLLRLARIDQPPTFNEQYEDNLPPNLIIVVNGHSLAHLPTPKDSARQQTDLIRAGREIDITPHIMFNPILKNEIKIAWSYHLDNTSLHIQYAKTKYALHIYLVEHLTVEKLCDKIINKTGRFYRHDSVKLLSNARAQDGDLGLEFSDQKLKLICPIGQRPLKKPTRATTCQHLQCFDLANYIALNEKSNKWMCPVCNKPALFDDLQIDLYTESILNSIKNEKITEITINADLDWKPVMSIKTDDESIMTNLSEEHYFLQLKSLPINDLQLLLTYSGQSRTGKRHELVERCYSSIKSSKLIRDKLEELYNKRFGQGDLPTMPYPHDSKSASRITSHNVHSHQQPLNVDIHFLPFTFNEEMCVISPPNPIPPVKHVSNESQTLANFYFLLSPQQASDVATSTYFSGDQSKIEFRKQILLRFTTIGDITNTGTYVPDKLPPNLYVFVNNKVVALPQPKPTAKPNSDVIRPGRPIDITEYCRLCPLISNLVEISWFTQENSNPLPAYIAAVYLTERKTVPQLLARISRPIAIRPSIETQRSILQTLSAQQTSQGIDDDLEVASTSIRIPLQCPAMRIRMRAPGRATTCKHVHCFDLEGYLRMNEKKPTWLCPVCNKQALYTDLFIDQFFIDIINKCSTNVQAIEYEINGQWKPIEQEKLSRRAQRERETYKADSTSNGKSSMDTDQFNDDDFDDERTFMKSAEREVSGAIHDNIPIIELDDD</sequence>
<dbReference type="Proteomes" id="UP000663842">
    <property type="component" value="Unassembled WGS sequence"/>
</dbReference>
<dbReference type="InterPro" id="IPR023321">
    <property type="entry name" value="PINIT"/>
</dbReference>
<feature type="domain" description="PINIT" evidence="14">
    <location>
        <begin position="641"/>
        <end position="820"/>
    </location>
</feature>
<gene>
    <name evidence="15" type="ORF">UXM345_LOCUS2676</name>
</gene>
<evidence type="ECO:0000256" key="10">
    <source>
        <dbReference type="PROSITE-ProRule" id="PRU00452"/>
    </source>
</evidence>